<dbReference type="InterPro" id="IPR001471">
    <property type="entry name" value="AP2/ERF_dom"/>
</dbReference>
<evidence type="ECO:0000313" key="9">
    <source>
        <dbReference type="EMBL" id="KAE8700530.1"/>
    </source>
</evidence>
<keyword evidence="4" id="KW-0804">Transcription</keyword>
<evidence type="ECO:0000256" key="4">
    <source>
        <dbReference type="ARBA" id="ARBA00023163"/>
    </source>
</evidence>
<dbReference type="SMART" id="SM00380">
    <property type="entry name" value="AP2"/>
    <property type="match status" value="1"/>
</dbReference>
<dbReference type="PANTHER" id="PTHR31190">
    <property type="entry name" value="DNA-BINDING DOMAIN"/>
    <property type="match status" value="1"/>
</dbReference>
<dbReference type="GO" id="GO:0003700">
    <property type="term" value="F:DNA-binding transcription factor activity"/>
    <property type="evidence" value="ECO:0007669"/>
    <property type="project" value="InterPro"/>
</dbReference>
<dbReference type="CDD" id="cd00018">
    <property type="entry name" value="AP2"/>
    <property type="match status" value="1"/>
</dbReference>
<feature type="region of interest" description="Disordered" evidence="7">
    <location>
        <begin position="146"/>
        <end position="166"/>
    </location>
</feature>
<evidence type="ECO:0000256" key="7">
    <source>
        <dbReference type="SAM" id="MobiDB-lite"/>
    </source>
</evidence>
<dbReference type="Proteomes" id="UP000436088">
    <property type="component" value="Unassembled WGS sequence"/>
</dbReference>
<dbReference type="InterPro" id="IPR016177">
    <property type="entry name" value="DNA-bd_dom_sf"/>
</dbReference>
<dbReference type="SUPFAM" id="SSF54171">
    <property type="entry name" value="DNA-binding domain"/>
    <property type="match status" value="1"/>
</dbReference>
<feature type="domain" description="AP2/ERF" evidence="8">
    <location>
        <begin position="50"/>
        <end position="108"/>
    </location>
</feature>
<dbReference type="FunFam" id="3.30.730.10:FF:000001">
    <property type="entry name" value="Ethylene-responsive transcription factor 2"/>
    <property type="match status" value="1"/>
</dbReference>
<evidence type="ECO:0000256" key="1">
    <source>
        <dbReference type="ARBA" id="ARBA00004123"/>
    </source>
</evidence>
<evidence type="ECO:0000256" key="6">
    <source>
        <dbReference type="ARBA" id="ARBA00024343"/>
    </source>
</evidence>
<comment type="subcellular location">
    <subcellularLocation>
        <location evidence="1">Nucleus</location>
    </subcellularLocation>
</comment>
<organism evidence="9 10">
    <name type="scientific">Hibiscus syriacus</name>
    <name type="common">Rose of Sharon</name>
    <dbReference type="NCBI Taxonomy" id="106335"/>
    <lineage>
        <taxon>Eukaryota</taxon>
        <taxon>Viridiplantae</taxon>
        <taxon>Streptophyta</taxon>
        <taxon>Embryophyta</taxon>
        <taxon>Tracheophyta</taxon>
        <taxon>Spermatophyta</taxon>
        <taxon>Magnoliopsida</taxon>
        <taxon>eudicotyledons</taxon>
        <taxon>Gunneridae</taxon>
        <taxon>Pentapetalae</taxon>
        <taxon>rosids</taxon>
        <taxon>malvids</taxon>
        <taxon>Malvales</taxon>
        <taxon>Malvaceae</taxon>
        <taxon>Malvoideae</taxon>
        <taxon>Hibiscus</taxon>
    </lineage>
</organism>
<comment type="similarity">
    <text evidence="6">Belongs to the AP2/ERF transcription factor family. ERF subfamily.</text>
</comment>
<protein>
    <submittedName>
        <fullName evidence="9">Pathoproteinsis-related proteins transcriptional activator PTI5</fullName>
    </submittedName>
</protein>
<dbReference type="AlphaFoldDB" id="A0A6A3A7X8"/>
<proteinExistence type="inferred from homology"/>
<dbReference type="GO" id="GO:0009873">
    <property type="term" value="P:ethylene-activated signaling pathway"/>
    <property type="evidence" value="ECO:0007669"/>
    <property type="project" value="InterPro"/>
</dbReference>
<evidence type="ECO:0000259" key="8">
    <source>
        <dbReference type="PROSITE" id="PS51032"/>
    </source>
</evidence>
<dbReference type="InterPro" id="IPR044808">
    <property type="entry name" value="ERF_plant"/>
</dbReference>
<dbReference type="InterPro" id="IPR036955">
    <property type="entry name" value="AP2/ERF_dom_sf"/>
</dbReference>
<dbReference type="PROSITE" id="PS51032">
    <property type="entry name" value="AP2_ERF"/>
    <property type="match status" value="1"/>
</dbReference>
<reference evidence="9" key="1">
    <citation type="submission" date="2019-09" db="EMBL/GenBank/DDBJ databases">
        <title>Draft genome information of white flower Hibiscus syriacus.</title>
        <authorList>
            <person name="Kim Y.-M."/>
        </authorList>
    </citation>
    <scope>NUCLEOTIDE SEQUENCE [LARGE SCALE GENOMIC DNA]</scope>
    <source>
        <strain evidence="9">YM2019G1</strain>
    </source>
</reference>
<dbReference type="Gene3D" id="3.30.730.10">
    <property type="entry name" value="AP2/ERF domain"/>
    <property type="match status" value="1"/>
</dbReference>
<evidence type="ECO:0000313" key="10">
    <source>
        <dbReference type="Proteomes" id="UP000436088"/>
    </source>
</evidence>
<dbReference type="GO" id="GO:0005634">
    <property type="term" value="C:nucleus"/>
    <property type="evidence" value="ECO:0007669"/>
    <property type="project" value="UniProtKB-SubCell"/>
</dbReference>
<dbReference type="Pfam" id="PF00847">
    <property type="entry name" value="AP2"/>
    <property type="match status" value="1"/>
</dbReference>
<dbReference type="EMBL" id="VEPZ02001028">
    <property type="protein sequence ID" value="KAE8700530.1"/>
    <property type="molecule type" value="Genomic_DNA"/>
</dbReference>
<dbReference type="PANTHER" id="PTHR31190:SF494">
    <property type="entry name" value="OS09G0434500 PROTEIN"/>
    <property type="match status" value="1"/>
</dbReference>
<dbReference type="PRINTS" id="PR00367">
    <property type="entry name" value="ETHRSPELEMNT"/>
</dbReference>
<comment type="caution">
    <text evidence="9">The sequence shown here is derived from an EMBL/GenBank/DDBJ whole genome shotgun (WGS) entry which is preliminary data.</text>
</comment>
<keyword evidence="3" id="KW-0238">DNA-binding</keyword>
<evidence type="ECO:0000256" key="2">
    <source>
        <dbReference type="ARBA" id="ARBA00023015"/>
    </source>
</evidence>
<sequence>MGADAWEDLLRGIIPPGNTDQSCNYVTCKEISTRGLKVNSMRVEKPTTRHYWGVRRRPWCKYAAEIRDSSRKGARVWLGTFDTAEESAMAYDKAALRIRGPKAYLSFPIETVSKVMGIDQTKTNFDCCLPATNYQGNDSASADLGGGKNFTRHRKRESSNGEQNSELVMVEQPNLRRIASIEEDGYDVFEFKDLGSDYWESLLSSF</sequence>
<evidence type="ECO:0000256" key="3">
    <source>
        <dbReference type="ARBA" id="ARBA00023125"/>
    </source>
</evidence>
<accession>A0A6A3A7X8</accession>
<evidence type="ECO:0000256" key="5">
    <source>
        <dbReference type="ARBA" id="ARBA00023242"/>
    </source>
</evidence>
<keyword evidence="10" id="KW-1185">Reference proteome</keyword>
<gene>
    <name evidence="9" type="ORF">F3Y22_tig00110556pilonHSYRG00249</name>
</gene>
<name>A0A6A3A7X8_HIBSY</name>
<keyword evidence="5" id="KW-0539">Nucleus</keyword>
<dbReference type="GO" id="GO:0003677">
    <property type="term" value="F:DNA binding"/>
    <property type="evidence" value="ECO:0007669"/>
    <property type="project" value="UniProtKB-KW"/>
</dbReference>
<keyword evidence="2" id="KW-0805">Transcription regulation</keyword>